<evidence type="ECO:0000256" key="1">
    <source>
        <dbReference type="SAM" id="MobiDB-lite"/>
    </source>
</evidence>
<feature type="compositionally biased region" description="Pro residues" evidence="1">
    <location>
        <begin position="189"/>
        <end position="202"/>
    </location>
</feature>
<dbReference type="Gene3D" id="1.10.8.10">
    <property type="entry name" value="DNA helicase RuvA subunit, C-terminal domain"/>
    <property type="match status" value="1"/>
</dbReference>
<dbReference type="SMART" id="SM00546">
    <property type="entry name" value="CUE"/>
    <property type="match status" value="1"/>
</dbReference>
<feature type="domain" description="CUE" evidence="2">
    <location>
        <begin position="39"/>
        <end position="81"/>
    </location>
</feature>
<evidence type="ECO:0000313" key="3">
    <source>
        <dbReference type="EMBL" id="KPJ10383.1"/>
    </source>
</evidence>
<evidence type="ECO:0000313" key="4">
    <source>
        <dbReference type="Proteomes" id="UP000053240"/>
    </source>
</evidence>
<dbReference type="STRING" id="76193.A0A194QXW7"/>
<dbReference type="Proteomes" id="UP000053240">
    <property type="component" value="Unassembled WGS sequence"/>
</dbReference>
<gene>
    <name evidence="3" type="ORF">RR48_09517</name>
</gene>
<organism evidence="3 4">
    <name type="scientific">Papilio machaon</name>
    <name type="common">Old World swallowtail butterfly</name>
    <dbReference type="NCBI Taxonomy" id="76193"/>
    <lineage>
        <taxon>Eukaryota</taxon>
        <taxon>Metazoa</taxon>
        <taxon>Ecdysozoa</taxon>
        <taxon>Arthropoda</taxon>
        <taxon>Hexapoda</taxon>
        <taxon>Insecta</taxon>
        <taxon>Pterygota</taxon>
        <taxon>Neoptera</taxon>
        <taxon>Endopterygota</taxon>
        <taxon>Lepidoptera</taxon>
        <taxon>Glossata</taxon>
        <taxon>Ditrysia</taxon>
        <taxon>Papilionoidea</taxon>
        <taxon>Papilionidae</taxon>
        <taxon>Papilioninae</taxon>
        <taxon>Papilio</taxon>
    </lineage>
</organism>
<dbReference type="CDD" id="cd14421">
    <property type="entry name" value="CUE_AMFR"/>
    <property type="match status" value="1"/>
</dbReference>
<dbReference type="InParanoid" id="A0A194QXW7"/>
<dbReference type="EMBL" id="KQ460949">
    <property type="protein sequence ID" value="KPJ10383.1"/>
    <property type="molecule type" value="Genomic_DNA"/>
</dbReference>
<name>A0A194QXW7_PAPMA</name>
<evidence type="ECO:0000259" key="2">
    <source>
        <dbReference type="PROSITE" id="PS51140"/>
    </source>
</evidence>
<feature type="compositionally biased region" description="Basic and acidic residues" evidence="1">
    <location>
        <begin position="118"/>
        <end position="133"/>
    </location>
</feature>
<keyword evidence="4" id="KW-1185">Reference proteome</keyword>
<dbReference type="GO" id="GO:0043130">
    <property type="term" value="F:ubiquitin binding"/>
    <property type="evidence" value="ECO:0007669"/>
    <property type="project" value="InterPro"/>
</dbReference>
<proteinExistence type="predicted"/>
<dbReference type="AlphaFoldDB" id="A0A194QXW7"/>
<feature type="compositionally biased region" description="Low complexity" evidence="1">
    <location>
        <begin position="105"/>
        <end position="117"/>
    </location>
</feature>
<feature type="region of interest" description="Disordered" evidence="1">
    <location>
        <begin position="183"/>
        <end position="202"/>
    </location>
</feature>
<protein>
    <submittedName>
        <fullName evidence="3">E3 ubiquitin-protein ligase AMFR</fullName>
    </submittedName>
</protein>
<dbReference type="Pfam" id="PF02845">
    <property type="entry name" value="CUE"/>
    <property type="match status" value="1"/>
</dbReference>
<sequence>MEKRKLRERSRYVSWLPSFSVEVRRVRADTPPDPPAASQLEAMARQVQQVFPQFSLGALSEDLAQTRSPDRTIDNILAGRLLPRLPQESSATVSTPEPPAPDSAPDPADHAPGSAPDSVDRFEGHDRVRERCAPPRPAPPQPEAGLRAECEARFSAMPAERQRTLQRRKEQLLAAARRRYLLRDLRQPAAPPAPPAHPLPPS</sequence>
<feature type="region of interest" description="Disordered" evidence="1">
    <location>
        <begin position="79"/>
        <end position="152"/>
    </location>
</feature>
<dbReference type="PROSITE" id="PS51140">
    <property type="entry name" value="CUE"/>
    <property type="match status" value="1"/>
</dbReference>
<accession>A0A194QXW7</accession>
<reference evidence="3 4" key="1">
    <citation type="journal article" date="2015" name="Nat. Commun.">
        <title>Outbred genome sequencing and CRISPR/Cas9 gene editing in butterflies.</title>
        <authorList>
            <person name="Li X."/>
            <person name="Fan D."/>
            <person name="Zhang W."/>
            <person name="Liu G."/>
            <person name="Zhang L."/>
            <person name="Zhao L."/>
            <person name="Fang X."/>
            <person name="Chen L."/>
            <person name="Dong Y."/>
            <person name="Chen Y."/>
            <person name="Ding Y."/>
            <person name="Zhao R."/>
            <person name="Feng M."/>
            <person name="Zhu Y."/>
            <person name="Feng Y."/>
            <person name="Jiang X."/>
            <person name="Zhu D."/>
            <person name="Xiang H."/>
            <person name="Feng X."/>
            <person name="Li S."/>
            <person name="Wang J."/>
            <person name="Zhang G."/>
            <person name="Kronforst M.R."/>
            <person name="Wang W."/>
        </authorList>
    </citation>
    <scope>NUCLEOTIDE SEQUENCE [LARGE SCALE GENOMIC DNA]</scope>
    <source>
        <strain evidence="3">Ya'a_city_454_Pm</strain>
        <tissue evidence="3">Whole body</tissue>
    </source>
</reference>
<dbReference type="InterPro" id="IPR003892">
    <property type="entry name" value="CUE"/>
</dbReference>